<sequence>MTVRAGIINREIQRSRLSGATDISVHLSSPFLPTNADLISHGGAMFSPIIYDFENELCEINPYSHTAYGTDLANTTLASVYESNVIPQNTLAHAWQRPNTPSANSLPIPPLDFGHSFNTTPLQGHTAPVFAHAPQQAPINAVSSIPSYHVSGLQIPQGDPPTASAQSLDTIYQDPHRKHAYLMPLATAPRKRPEPSPTASLKQHPNIEYTFVCEDPSKKPIGIDPRLRRLNLNEEYSQRLQEEERLHKEAMKEVGGSCIWCSQMKKRCDPNKVCLACERRGWPCLRSCDQIWLYAPISPTSNGNTMGSKGDRQKALNTAKLITFSGAHKLARLLHSEVEAPFLAGKAILQCRWGFPNLSGLIVLDSTLLRTPLEEYRLPNATRESLIKTILSIVPEPRLLNTADQRERSEILNISIKMLGVATFVISAARSELFSRPVDLVGGRVAFAYLLTYLAQILAQLSEEFSLELFHLLRQRQNRKPVSDDIFLATGLYYRVLSGLHCFKPGSDSMIEEIIFAMREQLETVTSLVESLLRSDHLAGTCIQKYTGSSSSVKAEKFWKHFDEQIPPLPILSGMQISLYFYDKTSLPTPTALSRHFQPFSCPSLVTVPQLLSMRFEESFNFRTDKSPPIPGPDAVSFTTEPENSKFLPHFGTWAKPMFDEIAKKTEEDQDEIISLSEIIVEESSAGELDGVTFVPTESNSWTVLGSIIQEDQSVFDSTDLFFNFEGYYACENEKWSEKTKRNKSNSSGKTVRGRPSKRPMVEPVI</sequence>
<evidence type="ECO:0000256" key="2">
    <source>
        <dbReference type="ARBA" id="ARBA00023125"/>
    </source>
</evidence>
<dbReference type="GO" id="GO:0003677">
    <property type="term" value="F:DNA binding"/>
    <property type="evidence" value="ECO:0007669"/>
    <property type="project" value="UniProtKB-KW"/>
</dbReference>
<accession>C4JRK6</accession>
<dbReference type="AlphaFoldDB" id="C4JRK6"/>
<keyword evidence="1" id="KW-0805">Transcription regulation</keyword>
<dbReference type="HOGENOM" id="CLU_373838_0_0_1"/>
<dbReference type="VEuPathDB" id="FungiDB:UREG_05095"/>
<evidence type="ECO:0000313" key="6">
    <source>
        <dbReference type="EMBL" id="EEP80253.1"/>
    </source>
</evidence>
<dbReference type="InterPro" id="IPR036864">
    <property type="entry name" value="Zn2-C6_fun-type_DNA-bd_sf"/>
</dbReference>
<dbReference type="KEGG" id="ure:UREG_05095"/>
<dbReference type="GO" id="GO:0000981">
    <property type="term" value="F:DNA-binding transcription factor activity, RNA polymerase II-specific"/>
    <property type="evidence" value="ECO:0007669"/>
    <property type="project" value="InterPro"/>
</dbReference>
<dbReference type="OrthoDB" id="4186373at2759"/>
<keyword evidence="7" id="KW-1185">Reference proteome</keyword>
<evidence type="ECO:0000256" key="5">
    <source>
        <dbReference type="SAM" id="MobiDB-lite"/>
    </source>
</evidence>
<dbReference type="GO" id="GO:0008270">
    <property type="term" value="F:zinc ion binding"/>
    <property type="evidence" value="ECO:0007669"/>
    <property type="project" value="InterPro"/>
</dbReference>
<keyword evidence="3" id="KW-0804">Transcription</keyword>
<proteinExistence type="predicted"/>
<evidence type="ECO:0000256" key="3">
    <source>
        <dbReference type="ARBA" id="ARBA00023163"/>
    </source>
</evidence>
<name>C4JRK6_UNCRE</name>
<dbReference type="Proteomes" id="UP000002058">
    <property type="component" value="Unassembled WGS sequence"/>
</dbReference>
<organism evidence="6 7">
    <name type="scientific">Uncinocarpus reesii (strain UAMH 1704)</name>
    <dbReference type="NCBI Taxonomy" id="336963"/>
    <lineage>
        <taxon>Eukaryota</taxon>
        <taxon>Fungi</taxon>
        <taxon>Dikarya</taxon>
        <taxon>Ascomycota</taxon>
        <taxon>Pezizomycotina</taxon>
        <taxon>Eurotiomycetes</taxon>
        <taxon>Eurotiomycetidae</taxon>
        <taxon>Onygenales</taxon>
        <taxon>Onygenaceae</taxon>
        <taxon>Uncinocarpus</taxon>
    </lineage>
</organism>
<dbReference type="eggNOG" id="ENOG502RNNZ">
    <property type="taxonomic scope" value="Eukaryota"/>
</dbReference>
<dbReference type="GeneID" id="8439216"/>
<reference evidence="7" key="1">
    <citation type="journal article" date="2009" name="Genome Res.">
        <title>Comparative genomic analyses of the human fungal pathogens Coccidioides and their relatives.</title>
        <authorList>
            <person name="Sharpton T.J."/>
            <person name="Stajich J.E."/>
            <person name="Rounsley S.D."/>
            <person name="Gardner M.J."/>
            <person name="Wortman J.R."/>
            <person name="Jordar V.S."/>
            <person name="Maiti R."/>
            <person name="Kodira C.D."/>
            <person name="Neafsey D.E."/>
            <person name="Zeng Q."/>
            <person name="Hung C.-Y."/>
            <person name="McMahan C."/>
            <person name="Muszewska A."/>
            <person name="Grynberg M."/>
            <person name="Mandel M.A."/>
            <person name="Kellner E.M."/>
            <person name="Barker B.M."/>
            <person name="Galgiani J.N."/>
            <person name="Orbach M.J."/>
            <person name="Kirkland T.N."/>
            <person name="Cole G.T."/>
            <person name="Henn M.R."/>
            <person name="Birren B.W."/>
            <person name="Taylor J.W."/>
        </authorList>
    </citation>
    <scope>NUCLEOTIDE SEQUENCE [LARGE SCALE GENOMIC DNA]</scope>
    <source>
        <strain evidence="7">UAMH 1704</strain>
    </source>
</reference>
<evidence type="ECO:0000256" key="1">
    <source>
        <dbReference type="ARBA" id="ARBA00023015"/>
    </source>
</evidence>
<keyword evidence="4" id="KW-0539">Nucleus</keyword>
<feature type="region of interest" description="Disordered" evidence="5">
    <location>
        <begin position="737"/>
        <end position="766"/>
    </location>
</feature>
<evidence type="ECO:0000313" key="7">
    <source>
        <dbReference type="Proteomes" id="UP000002058"/>
    </source>
</evidence>
<protein>
    <recommendedName>
        <fullName evidence="8">Zn(2)-C6 fungal-type domain-containing protein</fullName>
    </recommendedName>
</protein>
<dbReference type="InParanoid" id="C4JRK6"/>
<dbReference type="SUPFAM" id="SSF57701">
    <property type="entry name" value="Zn2/Cys6 DNA-binding domain"/>
    <property type="match status" value="1"/>
</dbReference>
<keyword evidence="2" id="KW-0238">DNA-binding</keyword>
<dbReference type="EMBL" id="CH476617">
    <property type="protein sequence ID" value="EEP80253.1"/>
    <property type="molecule type" value="Genomic_DNA"/>
</dbReference>
<dbReference type="RefSeq" id="XP_002584406.1">
    <property type="nucleotide sequence ID" value="XM_002584360.1"/>
</dbReference>
<gene>
    <name evidence="6" type="ORF">UREG_05095</name>
</gene>
<evidence type="ECO:0008006" key="8">
    <source>
        <dbReference type="Google" id="ProtNLM"/>
    </source>
</evidence>
<evidence type="ECO:0000256" key="4">
    <source>
        <dbReference type="ARBA" id="ARBA00023242"/>
    </source>
</evidence>